<sequence length="79" mass="9145">MRRLEDRLKFCMILREELVCSSSLMLLRMKPQALLLSSVNLLIQVIMTCESFTQLSQILILVTICMRFCKGLVIATHKE</sequence>
<protein>
    <submittedName>
        <fullName evidence="1">Uncharacterized protein</fullName>
    </submittedName>
</protein>
<gene>
    <name evidence="1" type="ORF">ECRASSUSDP1_LOCUS22648</name>
</gene>
<evidence type="ECO:0000313" key="2">
    <source>
        <dbReference type="Proteomes" id="UP001295684"/>
    </source>
</evidence>
<dbReference type="Proteomes" id="UP001295684">
    <property type="component" value="Unassembled WGS sequence"/>
</dbReference>
<comment type="caution">
    <text evidence="1">The sequence shown here is derived from an EMBL/GenBank/DDBJ whole genome shotgun (WGS) entry which is preliminary data.</text>
</comment>
<proteinExistence type="predicted"/>
<keyword evidence="2" id="KW-1185">Reference proteome</keyword>
<accession>A0AAD2D6C0</accession>
<dbReference type="EMBL" id="CAMPGE010023238">
    <property type="protein sequence ID" value="CAI2381201.1"/>
    <property type="molecule type" value="Genomic_DNA"/>
</dbReference>
<evidence type="ECO:0000313" key="1">
    <source>
        <dbReference type="EMBL" id="CAI2381201.1"/>
    </source>
</evidence>
<organism evidence="1 2">
    <name type="scientific">Euplotes crassus</name>
    <dbReference type="NCBI Taxonomy" id="5936"/>
    <lineage>
        <taxon>Eukaryota</taxon>
        <taxon>Sar</taxon>
        <taxon>Alveolata</taxon>
        <taxon>Ciliophora</taxon>
        <taxon>Intramacronucleata</taxon>
        <taxon>Spirotrichea</taxon>
        <taxon>Hypotrichia</taxon>
        <taxon>Euplotida</taxon>
        <taxon>Euplotidae</taxon>
        <taxon>Moneuplotes</taxon>
    </lineage>
</organism>
<name>A0AAD2D6C0_EUPCR</name>
<dbReference type="AlphaFoldDB" id="A0AAD2D6C0"/>
<reference evidence="1" key="1">
    <citation type="submission" date="2023-07" db="EMBL/GenBank/DDBJ databases">
        <authorList>
            <consortium name="AG Swart"/>
            <person name="Singh M."/>
            <person name="Singh A."/>
            <person name="Seah K."/>
            <person name="Emmerich C."/>
        </authorList>
    </citation>
    <scope>NUCLEOTIDE SEQUENCE</scope>
    <source>
        <strain evidence="1">DP1</strain>
    </source>
</reference>